<evidence type="ECO:0000256" key="12">
    <source>
        <dbReference type="RuleBase" id="RU004466"/>
    </source>
</evidence>
<dbReference type="EMBL" id="FNHW01000001">
    <property type="protein sequence ID" value="SDM80422.1"/>
    <property type="molecule type" value="Genomic_DNA"/>
</dbReference>
<accession>A0A1G9W7C2</accession>
<evidence type="ECO:0000256" key="7">
    <source>
        <dbReference type="ARBA" id="ARBA00022842"/>
    </source>
</evidence>
<dbReference type="GO" id="GO:0046872">
    <property type="term" value="F:metal ion binding"/>
    <property type="evidence" value="ECO:0007669"/>
    <property type="project" value="UniProtKB-KW"/>
</dbReference>
<dbReference type="SFLD" id="SFLDS00005">
    <property type="entry name" value="Isoprenoid_Synthase_Type_I"/>
    <property type="match status" value="1"/>
</dbReference>
<keyword evidence="7" id="KW-0460">Magnesium</keyword>
<dbReference type="GO" id="GO:0016114">
    <property type="term" value="P:terpenoid biosynthetic process"/>
    <property type="evidence" value="ECO:0007669"/>
    <property type="project" value="UniProtKB-ARBA"/>
</dbReference>
<evidence type="ECO:0000256" key="9">
    <source>
        <dbReference type="ARBA" id="ARBA00032380"/>
    </source>
</evidence>
<sequence length="292" mass="32036">MKIQDYLKDKKHLIDEYLPSYLKHKAIPANLKEAMLYSLEAGGKRLRPILTLSVLEAFGQRAEVGLEAACALEMVHTYSLIHDDLPSMDDDDFRRGKPTNHKMFGEATAILAGDALLTMSFQVIAQSSTYSSGQKVALLSLLAEAAGAEGMVAGQTVDMESENKKLTLGELQSIHERKTGRLLEVSVLFGAILANASEQDLSHLRAFSRHLGIAFQIQDDILDVMGDSELMGKPAGSDEHNMKSTYPKLLTLDGAKEQLTSQLALSKENLRKANVEPVILEGIADYIVSRNH</sequence>
<comment type="catalytic activity">
    <reaction evidence="11">
        <text>isopentenyl diphosphate + (2E)-geranyl diphosphate = (2E,6E)-farnesyl diphosphate + diphosphate</text>
        <dbReference type="Rhea" id="RHEA:19361"/>
        <dbReference type="ChEBI" id="CHEBI:33019"/>
        <dbReference type="ChEBI" id="CHEBI:58057"/>
        <dbReference type="ChEBI" id="CHEBI:128769"/>
        <dbReference type="ChEBI" id="CHEBI:175763"/>
        <dbReference type="EC" id="2.5.1.10"/>
    </reaction>
</comment>
<evidence type="ECO:0000256" key="11">
    <source>
        <dbReference type="ARBA" id="ARBA00049399"/>
    </source>
</evidence>
<evidence type="ECO:0000256" key="6">
    <source>
        <dbReference type="ARBA" id="ARBA00022723"/>
    </source>
</evidence>
<dbReference type="CDD" id="cd00685">
    <property type="entry name" value="Trans_IPPS_HT"/>
    <property type="match status" value="1"/>
</dbReference>
<proteinExistence type="inferred from homology"/>
<dbReference type="FunFam" id="1.10.600.10:FF:000001">
    <property type="entry name" value="Geranylgeranyl diphosphate synthase"/>
    <property type="match status" value="1"/>
</dbReference>
<dbReference type="STRING" id="459525.SAMN04488137_2000"/>
<comment type="cofactor">
    <cofactor evidence="1">
        <name>Mg(2+)</name>
        <dbReference type="ChEBI" id="CHEBI:18420"/>
    </cofactor>
</comment>
<gene>
    <name evidence="13" type="ORF">SAMN04488137_2000</name>
</gene>
<dbReference type="RefSeq" id="WP_090234273.1">
    <property type="nucleotide sequence ID" value="NZ_FNHW01000001.1"/>
</dbReference>
<dbReference type="AlphaFoldDB" id="A0A1G9W7C2"/>
<dbReference type="PANTHER" id="PTHR43281">
    <property type="entry name" value="FARNESYL DIPHOSPHATE SYNTHASE"/>
    <property type="match status" value="1"/>
</dbReference>
<keyword evidence="5 12" id="KW-0808">Transferase</keyword>
<dbReference type="SFLD" id="SFLDG01017">
    <property type="entry name" value="Polyprenyl_Transferase_Like"/>
    <property type="match status" value="1"/>
</dbReference>
<dbReference type="InterPro" id="IPR000092">
    <property type="entry name" value="Polyprenyl_synt"/>
</dbReference>
<dbReference type="SUPFAM" id="SSF48576">
    <property type="entry name" value="Terpenoid synthases"/>
    <property type="match status" value="1"/>
</dbReference>
<dbReference type="InterPro" id="IPR008949">
    <property type="entry name" value="Isoprenoid_synthase_dom_sf"/>
</dbReference>
<evidence type="ECO:0000256" key="4">
    <source>
        <dbReference type="ARBA" id="ARBA00015100"/>
    </source>
</evidence>
<dbReference type="EC" id="2.5.1.10" evidence="3"/>
<dbReference type="InterPro" id="IPR053378">
    <property type="entry name" value="Prenyl_diphosphate_synthase"/>
</dbReference>
<evidence type="ECO:0000256" key="3">
    <source>
        <dbReference type="ARBA" id="ARBA00012439"/>
    </source>
</evidence>
<dbReference type="Proteomes" id="UP000199544">
    <property type="component" value="Unassembled WGS sequence"/>
</dbReference>
<organism evidence="13 14">
    <name type="scientific">Fictibacillus solisalsi</name>
    <dbReference type="NCBI Taxonomy" id="459525"/>
    <lineage>
        <taxon>Bacteria</taxon>
        <taxon>Bacillati</taxon>
        <taxon>Bacillota</taxon>
        <taxon>Bacilli</taxon>
        <taxon>Bacillales</taxon>
        <taxon>Fictibacillaceae</taxon>
        <taxon>Fictibacillus</taxon>
    </lineage>
</organism>
<comment type="similarity">
    <text evidence="2 12">Belongs to the FPP/GGPP synthase family.</text>
</comment>
<keyword evidence="6" id="KW-0479">Metal-binding</keyword>
<evidence type="ECO:0000256" key="1">
    <source>
        <dbReference type="ARBA" id="ARBA00001946"/>
    </source>
</evidence>
<evidence type="ECO:0000313" key="13">
    <source>
        <dbReference type="EMBL" id="SDM80422.1"/>
    </source>
</evidence>
<name>A0A1G9W7C2_9BACL</name>
<keyword evidence="8" id="KW-0414">Isoprene biosynthesis</keyword>
<dbReference type="InterPro" id="IPR033749">
    <property type="entry name" value="Polyprenyl_synt_CS"/>
</dbReference>
<dbReference type="NCBIfam" id="NF045485">
    <property type="entry name" value="FPPsyn"/>
    <property type="match status" value="1"/>
</dbReference>
<dbReference type="PROSITE" id="PS00444">
    <property type="entry name" value="POLYPRENYL_SYNTHASE_2"/>
    <property type="match status" value="1"/>
</dbReference>
<dbReference type="PANTHER" id="PTHR43281:SF1">
    <property type="entry name" value="FARNESYL DIPHOSPHATE SYNTHASE"/>
    <property type="match status" value="1"/>
</dbReference>
<evidence type="ECO:0000256" key="10">
    <source>
        <dbReference type="ARBA" id="ARBA00032873"/>
    </source>
</evidence>
<evidence type="ECO:0000256" key="5">
    <source>
        <dbReference type="ARBA" id="ARBA00022679"/>
    </source>
</evidence>
<dbReference type="GO" id="GO:0004337">
    <property type="term" value="F:(2E,6E)-farnesyl diphosphate synthase activity"/>
    <property type="evidence" value="ECO:0007669"/>
    <property type="project" value="UniProtKB-EC"/>
</dbReference>
<reference evidence="14" key="1">
    <citation type="submission" date="2016-10" db="EMBL/GenBank/DDBJ databases">
        <authorList>
            <person name="Varghese N."/>
            <person name="Submissions S."/>
        </authorList>
    </citation>
    <scope>NUCLEOTIDE SEQUENCE [LARGE SCALE GENOMIC DNA]</scope>
    <source>
        <strain evidence="14">CGMCC 1.6854</strain>
    </source>
</reference>
<dbReference type="Pfam" id="PF00348">
    <property type="entry name" value="polyprenyl_synt"/>
    <property type="match status" value="1"/>
</dbReference>
<evidence type="ECO:0000256" key="2">
    <source>
        <dbReference type="ARBA" id="ARBA00006706"/>
    </source>
</evidence>
<dbReference type="GO" id="GO:0005737">
    <property type="term" value="C:cytoplasm"/>
    <property type="evidence" value="ECO:0007669"/>
    <property type="project" value="UniProtKB-ARBA"/>
</dbReference>
<dbReference type="Gene3D" id="1.10.600.10">
    <property type="entry name" value="Farnesyl Diphosphate Synthase"/>
    <property type="match status" value="1"/>
</dbReference>
<protein>
    <recommendedName>
        <fullName evidence="4">Farnesyl diphosphate synthase</fullName>
        <ecNumber evidence="3">2.5.1.10</ecNumber>
    </recommendedName>
    <alternativeName>
        <fullName evidence="10">(2E,6E)-farnesyl diphosphate synthase</fullName>
    </alternativeName>
    <alternativeName>
        <fullName evidence="9">Geranyltranstransferase</fullName>
    </alternativeName>
</protein>
<dbReference type="PROSITE" id="PS00723">
    <property type="entry name" value="POLYPRENYL_SYNTHASE_1"/>
    <property type="match status" value="1"/>
</dbReference>
<keyword evidence="14" id="KW-1185">Reference proteome</keyword>
<evidence type="ECO:0000313" key="14">
    <source>
        <dbReference type="Proteomes" id="UP000199544"/>
    </source>
</evidence>
<dbReference type="OrthoDB" id="9805316at2"/>
<evidence type="ECO:0000256" key="8">
    <source>
        <dbReference type="ARBA" id="ARBA00023229"/>
    </source>
</evidence>